<feature type="chain" id="PRO_5045892692" description="Secreted protein" evidence="1">
    <location>
        <begin position="22"/>
        <end position="129"/>
    </location>
</feature>
<evidence type="ECO:0008006" key="4">
    <source>
        <dbReference type="Google" id="ProtNLM"/>
    </source>
</evidence>
<dbReference type="Proteomes" id="UP000631653">
    <property type="component" value="Unassembled WGS sequence"/>
</dbReference>
<evidence type="ECO:0000313" key="2">
    <source>
        <dbReference type="EMBL" id="NHN88416.1"/>
    </source>
</evidence>
<dbReference type="EMBL" id="WOSY01000005">
    <property type="protein sequence ID" value="NHN88416.1"/>
    <property type="molecule type" value="Genomic_DNA"/>
</dbReference>
<accession>A0ABX0K0S1</accession>
<comment type="caution">
    <text evidence="2">The sequence shown here is derived from an EMBL/GenBank/DDBJ whole genome shotgun (WGS) entry which is preliminary data.</text>
</comment>
<gene>
    <name evidence="2" type="ORF">GOB81_07205</name>
</gene>
<name>A0ABX0K0S1_9PROT</name>
<protein>
    <recommendedName>
        <fullName evidence="4">Secreted protein</fullName>
    </recommendedName>
</protein>
<evidence type="ECO:0000313" key="3">
    <source>
        <dbReference type="Proteomes" id="UP000631653"/>
    </source>
</evidence>
<reference evidence="2 3" key="1">
    <citation type="journal article" date="2020" name="Int. J. Syst. Evol. Microbiol.">
        <title>Novel acetic acid bacteria from cider fermentations: Acetobacter conturbans sp. nov. and Acetobacter fallax sp. nov.</title>
        <authorList>
            <person name="Sombolestani A.S."/>
            <person name="Cleenwerck I."/>
            <person name="Cnockaert M."/>
            <person name="Borremans W."/>
            <person name="Wieme A.D."/>
            <person name="De Vuyst L."/>
            <person name="Vandamme P."/>
        </authorList>
    </citation>
    <scope>NUCLEOTIDE SEQUENCE [LARGE SCALE GENOMIC DNA]</scope>
    <source>
        <strain evidence="2 3">LMG 1627</strain>
    </source>
</reference>
<organism evidence="2 3">
    <name type="scientific">Acetobacter conturbans</name>
    <dbReference type="NCBI Taxonomy" id="1737472"/>
    <lineage>
        <taxon>Bacteria</taxon>
        <taxon>Pseudomonadati</taxon>
        <taxon>Pseudomonadota</taxon>
        <taxon>Alphaproteobacteria</taxon>
        <taxon>Acetobacterales</taxon>
        <taxon>Acetobacteraceae</taxon>
        <taxon>Acetobacter</taxon>
    </lineage>
</organism>
<keyword evidence="1" id="KW-0732">Signal</keyword>
<evidence type="ECO:0000256" key="1">
    <source>
        <dbReference type="SAM" id="SignalP"/>
    </source>
</evidence>
<dbReference type="RefSeq" id="WP_173569698.1">
    <property type="nucleotide sequence ID" value="NZ_WOSY01000005.1"/>
</dbReference>
<feature type="signal peptide" evidence="1">
    <location>
        <begin position="1"/>
        <end position="21"/>
    </location>
</feature>
<keyword evidence="3" id="KW-1185">Reference proteome</keyword>
<sequence length="129" mass="13710">MKTALSIFCLTAFCLASPARADESLSSAAESSVPNIQLQKELAVLQTDPEQASEACVTAMKELHDTQAKIALAEERSSSPDLTVAHDVLESDYESAIEMCGPDARRLCGEPNLSNKLAHACQILSASSD</sequence>
<proteinExistence type="predicted"/>